<evidence type="ECO:0000313" key="12">
    <source>
        <dbReference type="Proteomes" id="UP000032452"/>
    </source>
</evidence>
<evidence type="ECO:0000256" key="2">
    <source>
        <dbReference type="ARBA" id="ARBA00009959"/>
    </source>
</evidence>
<keyword evidence="8 9" id="KW-0051">Antiviral defense</keyword>
<dbReference type="PIRSF" id="PIRSF032582">
    <property type="entry name" value="Cas2"/>
    <property type="match status" value="1"/>
</dbReference>
<dbReference type="GO" id="GO:0004521">
    <property type="term" value="F:RNA endonuclease activity"/>
    <property type="evidence" value="ECO:0007669"/>
    <property type="project" value="UniProtKB-UniRule"/>
</dbReference>
<evidence type="ECO:0000256" key="1">
    <source>
        <dbReference type="ARBA" id="ARBA00001946"/>
    </source>
</evidence>
<evidence type="ECO:0000256" key="4">
    <source>
        <dbReference type="ARBA" id="ARBA00022723"/>
    </source>
</evidence>
<evidence type="ECO:0000256" key="5">
    <source>
        <dbReference type="ARBA" id="ARBA00022759"/>
    </source>
</evidence>
<dbReference type="CDD" id="cd09725">
    <property type="entry name" value="Cas2_I_II_III"/>
    <property type="match status" value="1"/>
</dbReference>
<evidence type="ECO:0000256" key="6">
    <source>
        <dbReference type="ARBA" id="ARBA00022801"/>
    </source>
</evidence>
<name>A0A0D8ZMG4_9CYAN</name>
<dbReference type="Pfam" id="PF09827">
    <property type="entry name" value="CRISPR_Cas2"/>
    <property type="match status" value="1"/>
</dbReference>
<accession>A0A0D8ZMG4</accession>
<dbReference type="GO" id="GO:0046872">
    <property type="term" value="F:metal ion binding"/>
    <property type="evidence" value="ECO:0007669"/>
    <property type="project" value="UniProtKB-UniRule"/>
</dbReference>
<dbReference type="OrthoDB" id="9798176at2"/>
<sequence length="96" mass="11027">MNVVITYDISEDKRRTKIFNILKSYGQWVQLSVFECCNLTDTQYAKLRSRLSKAIQPNVDSIRFYFLCGCCQGKVERIGGEQPRDETIFFATSADG</sequence>
<comment type="cofactor">
    <cofactor evidence="1 9">
        <name>Mg(2+)</name>
        <dbReference type="ChEBI" id="CHEBI:18420"/>
    </cofactor>
</comment>
<evidence type="ECO:0000256" key="9">
    <source>
        <dbReference type="HAMAP-Rule" id="MF_01471"/>
    </source>
</evidence>
<reference evidence="11 12" key="1">
    <citation type="submission" date="2015-02" db="EMBL/GenBank/DDBJ databases">
        <title>Draft genome of a novel marine cyanobacterium (Chroococcales) isolated from South Atlantic Ocean.</title>
        <authorList>
            <person name="Rigonato J."/>
            <person name="Alvarenga D.O."/>
            <person name="Branco L.H."/>
            <person name="Varani A.M."/>
            <person name="Brandini F.P."/>
            <person name="Fiore M.F."/>
        </authorList>
    </citation>
    <scope>NUCLEOTIDE SEQUENCE [LARGE SCALE GENOMIC DNA]</scope>
    <source>
        <strain evidence="11 12">CENA595</strain>
    </source>
</reference>
<dbReference type="SUPFAM" id="SSF143430">
    <property type="entry name" value="TTP0101/SSO1404-like"/>
    <property type="match status" value="1"/>
</dbReference>
<keyword evidence="3 9" id="KW-0540">Nuclease</keyword>
<gene>
    <name evidence="9" type="primary">cas2</name>
    <name evidence="11" type="ORF">UH38_23055</name>
</gene>
<dbReference type="STRING" id="1618023.UH38_23055"/>
<keyword evidence="4 9" id="KW-0479">Metal-binding</keyword>
<dbReference type="EC" id="3.1.-.-" evidence="9"/>
<comment type="subunit">
    <text evidence="9">Homodimer, forms a heterotetramer with a Cas1 homodimer.</text>
</comment>
<comment type="function">
    <text evidence="9">CRISPR (clustered regularly interspaced short palindromic repeat), is an adaptive immune system that provides protection against mobile genetic elements (viruses, transposable elements and conjugative plasmids). CRISPR clusters contain sequences complementary to antecedent mobile elements and target invading nucleic acids. CRISPR clusters are transcribed and processed into CRISPR RNA (crRNA). Functions as a ssRNA-specific endoribonuclease. Involved in the integration of spacer DNA into the CRISPR cassette.</text>
</comment>
<keyword evidence="6 9" id="KW-0378">Hydrolase</keyword>
<dbReference type="GO" id="GO:0051607">
    <property type="term" value="P:defense response to virus"/>
    <property type="evidence" value="ECO:0007669"/>
    <property type="project" value="UniProtKB-UniRule"/>
</dbReference>
<proteinExistence type="inferred from homology"/>
<keyword evidence="12" id="KW-1185">Reference proteome</keyword>
<evidence type="ECO:0000256" key="10">
    <source>
        <dbReference type="PIRNR" id="PIRNR032582"/>
    </source>
</evidence>
<dbReference type="InterPro" id="IPR021127">
    <property type="entry name" value="CRISPR_associated_Cas2"/>
</dbReference>
<evidence type="ECO:0000313" key="11">
    <source>
        <dbReference type="EMBL" id="KJH69552.1"/>
    </source>
</evidence>
<dbReference type="InterPro" id="IPR019199">
    <property type="entry name" value="Virulence_VapD/CRISPR_Cas2"/>
</dbReference>
<evidence type="ECO:0000256" key="8">
    <source>
        <dbReference type="ARBA" id="ARBA00023118"/>
    </source>
</evidence>
<dbReference type="PATRIC" id="fig|1618023.3.peg.3952"/>
<dbReference type="AlphaFoldDB" id="A0A0D8ZMG4"/>
<evidence type="ECO:0000256" key="7">
    <source>
        <dbReference type="ARBA" id="ARBA00022842"/>
    </source>
</evidence>
<comment type="similarity">
    <text evidence="2 9 10">Belongs to the CRISPR-associated endoribonuclease Cas2 protein family.</text>
</comment>
<dbReference type="PANTHER" id="PTHR34405:SF3">
    <property type="entry name" value="CRISPR-ASSOCIATED ENDORIBONUCLEASE CAS2 3"/>
    <property type="match status" value="1"/>
</dbReference>
<dbReference type="RefSeq" id="WP_045057058.1">
    <property type="nucleotide sequence ID" value="NZ_CAWMDP010000043.1"/>
</dbReference>
<dbReference type="Proteomes" id="UP000032452">
    <property type="component" value="Unassembled WGS sequence"/>
</dbReference>
<comment type="caution">
    <text evidence="11">The sequence shown here is derived from an EMBL/GenBank/DDBJ whole genome shotgun (WGS) entry which is preliminary data.</text>
</comment>
<evidence type="ECO:0000256" key="3">
    <source>
        <dbReference type="ARBA" id="ARBA00022722"/>
    </source>
</evidence>
<dbReference type="GO" id="GO:0016787">
    <property type="term" value="F:hydrolase activity"/>
    <property type="evidence" value="ECO:0007669"/>
    <property type="project" value="UniProtKB-KW"/>
</dbReference>
<dbReference type="EMBL" id="JYON01000039">
    <property type="protein sequence ID" value="KJH69552.1"/>
    <property type="molecule type" value="Genomic_DNA"/>
</dbReference>
<dbReference type="NCBIfam" id="TIGR01573">
    <property type="entry name" value="cas2"/>
    <property type="match status" value="1"/>
</dbReference>
<dbReference type="HAMAP" id="MF_01471">
    <property type="entry name" value="Cas2"/>
    <property type="match status" value="1"/>
</dbReference>
<protein>
    <recommendedName>
        <fullName evidence="9">CRISPR-associated endoribonuclease Cas2</fullName>
        <ecNumber evidence="9">3.1.-.-</ecNumber>
    </recommendedName>
</protein>
<dbReference type="Gene3D" id="3.30.70.240">
    <property type="match status" value="1"/>
</dbReference>
<keyword evidence="5 9" id="KW-0255">Endonuclease</keyword>
<dbReference type="PANTHER" id="PTHR34405">
    <property type="entry name" value="CRISPR-ASSOCIATED ENDORIBONUCLEASE CAS2"/>
    <property type="match status" value="1"/>
</dbReference>
<dbReference type="GO" id="GO:0043571">
    <property type="term" value="P:maintenance of CRISPR repeat elements"/>
    <property type="evidence" value="ECO:0007669"/>
    <property type="project" value="UniProtKB-UniRule"/>
</dbReference>
<feature type="binding site" evidence="9">
    <location>
        <position position="8"/>
    </location>
    <ligand>
        <name>Mg(2+)</name>
        <dbReference type="ChEBI" id="CHEBI:18420"/>
        <note>catalytic</note>
    </ligand>
</feature>
<organism evidence="11 12">
    <name type="scientific">Aliterella atlantica CENA595</name>
    <dbReference type="NCBI Taxonomy" id="1618023"/>
    <lineage>
        <taxon>Bacteria</taxon>
        <taxon>Bacillati</taxon>
        <taxon>Cyanobacteriota</taxon>
        <taxon>Cyanophyceae</taxon>
        <taxon>Chroococcidiopsidales</taxon>
        <taxon>Aliterellaceae</taxon>
        <taxon>Aliterella</taxon>
    </lineage>
</organism>
<keyword evidence="7 9" id="KW-0460">Magnesium</keyword>